<dbReference type="Proteomes" id="UP000634136">
    <property type="component" value="Unassembled WGS sequence"/>
</dbReference>
<reference evidence="2" key="1">
    <citation type="submission" date="2020-09" db="EMBL/GenBank/DDBJ databases">
        <title>Genome-Enabled Discovery of Anthraquinone Biosynthesis in Senna tora.</title>
        <authorList>
            <person name="Kang S.-H."/>
            <person name="Pandey R.P."/>
            <person name="Lee C.-M."/>
            <person name="Sim J.-S."/>
            <person name="Jeong J.-T."/>
            <person name="Choi B.-S."/>
            <person name="Jung M."/>
            <person name="Ginzburg D."/>
            <person name="Zhao K."/>
            <person name="Won S.Y."/>
            <person name="Oh T.-J."/>
            <person name="Yu Y."/>
            <person name="Kim N.-H."/>
            <person name="Lee O.R."/>
            <person name="Lee T.-H."/>
            <person name="Bashyal P."/>
            <person name="Kim T.-S."/>
            <person name="Lee W.-H."/>
            <person name="Kawkins C."/>
            <person name="Kim C.-K."/>
            <person name="Kim J.S."/>
            <person name="Ahn B.O."/>
            <person name="Rhee S.Y."/>
            <person name="Sohng J.K."/>
        </authorList>
    </citation>
    <scope>NUCLEOTIDE SEQUENCE</scope>
    <source>
        <tissue evidence="2">Leaf</tissue>
    </source>
</reference>
<organism evidence="2 3">
    <name type="scientific">Senna tora</name>
    <dbReference type="NCBI Taxonomy" id="362788"/>
    <lineage>
        <taxon>Eukaryota</taxon>
        <taxon>Viridiplantae</taxon>
        <taxon>Streptophyta</taxon>
        <taxon>Embryophyta</taxon>
        <taxon>Tracheophyta</taxon>
        <taxon>Spermatophyta</taxon>
        <taxon>Magnoliopsida</taxon>
        <taxon>eudicotyledons</taxon>
        <taxon>Gunneridae</taxon>
        <taxon>Pentapetalae</taxon>
        <taxon>rosids</taxon>
        <taxon>fabids</taxon>
        <taxon>Fabales</taxon>
        <taxon>Fabaceae</taxon>
        <taxon>Caesalpinioideae</taxon>
        <taxon>Cassia clade</taxon>
        <taxon>Senna</taxon>
    </lineage>
</organism>
<keyword evidence="3" id="KW-1185">Reference proteome</keyword>
<evidence type="ECO:0000313" key="3">
    <source>
        <dbReference type="Proteomes" id="UP000634136"/>
    </source>
</evidence>
<comment type="caution">
    <text evidence="2">The sequence shown here is derived from an EMBL/GenBank/DDBJ whole genome shotgun (WGS) entry which is preliminary data.</text>
</comment>
<name>A0A834W3P0_9FABA</name>
<gene>
    <name evidence="2" type="ORF">G2W53_034963</name>
</gene>
<evidence type="ECO:0000313" key="2">
    <source>
        <dbReference type="EMBL" id="KAF7808220.1"/>
    </source>
</evidence>
<protein>
    <submittedName>
        <fullName evidence="2">Uncharacterized protein</fullName>
    </submittedName>
</protein>
<evidence type="ECO:0000256" key="1">
    <source>
        <dbReference type="SAM" id="MobiDB-lite"/>
    </source>
</evidence>
<feature type="region of interest" description="Disordered" evidence="1">
    <location>
        <begin position="79"/>
        <end position="112"/>
    </location>
</feature>
<accession>A0A834W3P0</accession>
<feature type="compositionally biased region" description="Polar residues" evidence="1">
    <location>
        <begin position="96"/>
        <end position="106"/>
    </location>
</feature>
<dbReference type="AlphaFoldDB" id="A0A834W3P0"/>
<sequence>MTLWARRRNKISFTGVSRNSKERRIQTKWRVSSLTISKENKSTTQCERRKTPSAVIHHHLTLLPFALRTQVAAMVKRKRRKMALPPRSEKGGRFNSKATSSTSEISLFSRPRAEESLTKRETAKFCFSQ</sequence>
<dbReference type="EMBL" id="JAAIUW010000011">
    <property type="protein sequence ID" value="KAF7808220.1"/>
    <property type="molecule type" value="Genomic_DNA"/>
</dbReference>
<proteinExistence type="predicted"/>